<sequence length="384" mass="42033">MLKDERLMLTEIKRWNALLVAFLFLVSTLLLLRRLVYLSQAGGGEFQHADWLVNYSSGIVRRGISGELFLFISELSHVNPLILVSTVQAVLTVLIIAVLFAKGLSLRMPDVVVILLVSPALVLFWVNDSTAAYRKELLGLAAFLPLLFPRSSGSVGVATVVTLYGLSVFFHEANLFLVPGLSAALYFRLGKQKSIGPIAILWLISLAAAVFSVIYVSVPDTDAMCTRLLSAGLIDRLCGGIFPWLVDGFGGTTSAVKVIVLVRVNLAVVALMIALLLLSCLWIATRVLNGWFEWALFLVSAGTPFMLYPIATDWSRWLSMQVFVMTFLLLVLAETRKAINLPVHRATYVVVLSFSLLVGISHIAPEPIEGFVFQFVHAVGVVLG</sequence>
<feature type="transmembrane region" description="Helical" evidence="1">
    <location>
        <begin position="291"/>
        <end position="311"/>
    </location>
</feature>
<keyword evidence="1" id="KW-1133">Transmembrane helix</keyword>
<evidence type="ECO:0000313" key="3">
    <source>
        <dbReference type="Proteomes" id="UP000271700"/>
    </source>
</evidence>
<feature type="transmembrane region" description="Helical" evidence="1">
    <location>
        <begin position="81"/>
        <end position="101"/>
    </location>
</feature>
<accession>A0A497ZK54</accession>
<keyword evidence="3" id="KW-1185">Reference proteome</keyword>
<protein>
    <submittedName>
        <fullName evidence="2">Uncharacterized protein</fullName>
    </submittedName>
</protein>
<evidence type="ECO:0000256" key="1">
    <source>
        <dbReference type="SAM" id="Phobius"/>
    </source>
</evidence>
<dbReference type="Proteomes" id="UP000271700">
    <property type="component" value="Unassembled WGS sequence"/>
</dbReference>
<dbReference type="EMBL" id="RCCT01000003">
    <property type="protein sequence ID" value="RLK07383.1"/>
    <property type="molecule type" value="Genomic_DNA"/>
</dbReference>
<feature type="transmembrane region" description="Helical" evidence="1">
    <location>
        <begin position="258"/>
        <end position="284"/>
    </location>
</feature>
<keyword evidence="1" id="KW-0812">Transmembrane</keyword>
<comment type="caution">
    <text evidence="2">The sequence shown here is derived from an EMBL/GenBank/DDBJ whole genome shotgun (WGS) entry which is preliminary data.</text>
</comment>
<organism evidence="2 3">
    <name type="scientific">Ruegeria conchae</name>
    <dbReference type="NCBI Taxonomy" id="981384"/>
    <lineage>
        <taxon>Bacteria</taxon>
        <taxon>Pseudomonadati</taxon>
        <taxon>Pseudomonadota</taxon>
        <taxon>Alphaproteobacteria</taxon>
        <taxon>Rhodobacterales</taxon>
        <taxon>Roseobacteraceae</taxon>
        <taxon>Ruegeria</taxon>
    </lineage>
</organism>
<reference evidence="2 3" key="1">
    <citation type="submission" date="2018-10" db="EMBL/GenBank/DDBJ databases">
        <title>Genomic Encyclopedia of Archaeal and Bacterial Type Strains, Phase II (KMG-II): from individual species to whole genera.</title>
        <authorList>
            <person name="Goeker M."/>
        </authorList>
    </citation>
    <scope>NUCLEOTIDE SEQUENCE [LARGE SCALE GENOMIC DNA]</scope>
    <source>
        <strain evidence="2 3">DSM 29317</strain>
    </source>
</reference>
<feature type="transmembrane region" description="Helical" evidence="1">
    <location>
        <begin position="317"/>
        <end position="334"/>
    </location>
</feature>
<evidence type="ECO:0000313" key="2">
    <source>
        <dbReference type="EMBL" id="RLK07383.1"/>
    </source>
</evidence>
<keyword evidence="1" id="KW-0472">Membrane</keyword>
<feature type="transmembrane region" description="Helical" evidence="1">
    <location>
        <begin position="346"/>
        <end position="364"/>
    </location>
</feature>
<feature type="transmembrane region" description="Helical" evidence="1">
    <location>
        <begin position="146"/>
        <end position="166"/>
    </location>
</feature>
<proteinExistence type="predicted"/>
<feature type="transmembrane region" description="Helical" evidence="1">
    <location>
        <begin position="195"/>
        <end position="216"/>
    </location>
</feature>
<dbReference type="AlphaFoldDB" id="A0A497ZK54"/>
<feature type="transmembrane region" description="Helical" evidence="1">
    <location>
        <begin position="108"/>
        <end position="126"/>
    </location>
</feature>
<gene>
    <name evidence="2" type="ORF">CLV75_2505</name>
</gene>
<name>A0A497ZK54_9RHOB</name>
<dbReference type="STRING" id="981384.GCA_000192475_02102"/>
<feature type="transmembrane region" description="Helical" evidence="1">
    <location>
        <begin position="228"/>
        <end position="246"/>
    </location>
</feature>